<feature type="transmembrane region" description="Helical" evidence="1">
    <location>
        <begin position="37"/>
        <end position="63"/>
    </location>
</feature>
<protein>
    <submittedName>
        <fullName evidence="2">Uncharacterized protein</fullName>
    </submittedName>
</protein>
<proteinExistence type="predicted"/>
<organism evidence="2">
    <name type="scientific">Aspergillus flavus</name>
    <dbReference type="NCBI Taxonomy" id="5059"/>
    <lineage>
        <taxon>Eukaryota</taxon>
        <taxon>Fungi</taxon>
        <taxon>Dikarya</taxon>
        <taxon>Ascomycota</taxon>
        <taxon>Pezizomycotina</taxon>
        <taxon>Eurotiomycetes</taxon>
        <taxon>Eurotiomycetidae</taxon>
        <taxon>Eurotiales</taxon>
        <taxon>Aspergillaceae</taxon>
        <taxon>Aspergillus</taxon>
        <taxon>Aspergillus subgen. Circumdati</taxon>
    </lineage>
</organism>
<evidence type="ECO:0000256" key="1">
    <source>
        <dbReference type="SAM" id="Phobius"/>
    </source>
</evidence>
<keyword evidence="1" id="KW-0472">Membrane</keyword>
<name>A0A5N6H585_ASPFL</name>
<keyword evidence="1" id="KW-1133">Transmembrane helix</keyword>
<accession>A0A5N6H585</accession>
<reference evidence="2" key="1">
    <citation type="submission" date="2019-04" db="EMBL/GenBank/DDBJ databases">
        <title>Friends and foes A comparative genomics study of 23 Aspergillus species from section Flavi.</title>
        <authorList>
            <consortium name="DOE Joint Genome Institute"/>
            <person name="Kjaerbolling I."/>
            <person name="Vesth T."/>
            <person name="Frisvad J.C."/>
            <person name="Nybo J.L."/>
            <person name="Theobald S."/>
            <person name="Kildgaard S."/>
            <person name="Isbrandt T."/>
            <person name="Kuo A."/>
            <person name="Sato A."/>
            <person name="Lyhne E.K."/>
            <person name="Kogle M.E."/>
            <person name="Wiebenga A."/>
            <person name="Kun R.S."/>
            <person name="Lubbers R.J."/>
            <person name="Makela M.R."/>
            <person name="Barry K."/>
            <person name="Chovatia M."/>
            <person name="Clum A."/>
            <person name="Daum C."/>
            <person name="Haridas S."/>
            <person name="He G."/>
            <person name="LaButti K."/>
            <person name="Lipzen A."/>
            <person name="Mondo S."/>
            <person name="Riley R."/>
            <person name="Salamov A."/>
            <person name="Simmons B.A."/>
            <person name="Magnuson J.K."/>
            <person name="Henrissat B."/>
            <person name="Mortensen U.H."/>
            <person name="Larsen T.O."/>
            <person name="Devries R.P."/>
            <person name="Grigoriev I.V."/>
            <person name="Machida M."/>
            <person name="Baker S.E."/>
            <person name="Andersen M.R."/>
        </authorList>
    </citation>
    <scope>NUCLEOTIDE SEQUENCE [LARGE SCALE GENOMIC DNA]</scope>
    <source>
        <strain evidence="2">CBS 121.62</strain>
    </source>
</reference>
<dbReference type="Proteomes" id="UP000325434">
    <property type="component" value="Unassembled WGS sequence"/>
</dbReference>
<dbReference type="AlphaFoldDB" id="A0A5N6H585"/>
<dbReference type="EMBL" id="ML734576">
    <property type="protein sequence ID" value="KAB8248904.1"/>
    <property type="molecule type" value="Genomic_DNA"/>
</dbReference>
<evidence type="ECO:0000313" key="2">
    <source>
        <dbReference type="EMBL" id="KAB8248904.1"/>
    </source>
</evidence>
<gene>
    <name evidence="2" type="ORF">BDV35DRAFT_346656</name>
</gene>
<keyword evidence="1" id="KW-0812">Transmembrane</keyword>
<sequence length="95" mass="11087">MEYPIRLILLRQNFFDRHVLEASMEAKDKNKILFAKIFHLFIFNPSFLISILLSRSLFFLFCFNTGPTRTGIRNWSGGAATLAKLECRHRVKPDP</sequence>